<feature type="transmembrane region" description="Helical" evidence="1">
    <location>
        <begin position="72"/>
        <end position="97"/>
    </location>
</feature>
<evidence type="ECO:0000313" key="3">
    <source>
        <dbReference type="Proteomes" id="UP000652761"/>
    </source>
</evidence>
<reference evidence="2" key="1">
    <citation type="submission" date="2017-07" db="EMBL/GenBank/DDBJ databases">
        <title>Taro Niue Genome Assembly and Annotation.</title>
        <authorList>
            <person name="Atibalentja N."/>
            <person name="Keating K."/>
            <person name="Fields C.J."/>
        </authorList>
    </citation>
    <scope>NUCLEOTIDE SEQUENCE</scope>
    <source>
        <strain evidence="2">Niue_2</strain>
        <tissue evidence="2">Leaf</tissue>
    </source>
</reference>
<proteinExistence type="predicted"/>
<name>A0A843W9V5_COLES</name>
<accession>A0A843W9V5</accession>
<sequence length="186" mass="19604">MSDIPLLQPDPEGGGRVEDPTAALAQDTYLLRIADNSVSMAIKISHQGVFGATWVAAEAATTFVHGGDPGRLSLAVILLVLHAAGLLLQVFLAVALGRPAGAYPRRHQMLLVCVAALLLVCVVVVSGIRAIKGPYQVVSQLRGTATEIASSTFCNCARGRSSLPNSRCLTINDYESAHACRPPDFN</sequence>
<protein>
    <submittedName>
        <fullName evidence="2">Uncharacterized protein</fullName>
    </submittedName>
</protein>
<organism evidence="2 3">
    <name type="scientific">Colocasia esculenta</name>
    <name type="common">Wild taro</name>
    <name type="synonym">Arum esculentum</name>
    <dbReference type="NCBI Taxonomy" id="4460"/>
    <lineage>
        <taxon>Eukaryota</taxon>
        <taxon>Viridiplantae</taxon>
        <taxon>Streptophyta</taxon>
        <taxon>Embryophyta</taxon>
        <taxon>Tracheophyta</taxon>
        <taxon>Spermatophyta</taxon>
        <taxon>Magnoliopsida</taxon>
        <taxon>Liliopsida</taxon>
        <taxon>Araceae</taxon>
        <taxon>Aroideae</taxon>
        <taxon>Colocasieae</taxon>
        <taxon>Colocasia</taxon>
    </lineage>
</organism>
<keyword evidence="3" id="KW-1185">Reference proteome</keyword>
<feature type="transmembrane region" description="Helical" evidence="1">
    <location>
        <begin position="109"/>
        <end position="131"/>
    </location>
</feature>
<dbReference type="Proteomes" id="UP000652761">
    <property type="component" value="Unassembled WGS sequence"/>
</dbReference>
<comment type="caution">
    <text evidence="2">The sequence shown here is derived from an EMBL/GenBank/DDBJ whole genome shotgun (WGS) entry which is preliminary data.</text>
</comment>
<keyword evidence="1" id="KW-0812">Transmembrane</keyword>
<evidence type="ECO:0000313" key="2">
    <source>
        <dbReference type="EMBL" id="MQM06309.1"/>
    </source>
</evidence>
<dbReference type="AlphaFoldDB" id="A0A843W9V5"/>
<gene>
    <name evidence="2" type="ORF">Taro_039131</name>
</gene>
<keyword evidence="1" id="KW-1133">Transmembrane helix</keyword>
<dbReference type="EMBL" id="NMUH01003599">
    <property type="protein sequence ID" value="MQM06309.1"/>
    <property type="molecule type" value="Genomic_DNA"/>
</dbReference>
<keyword evidence="1" id="KW-0472">Membrane</keyword>
<evidence type="ECO:0000256" key="1">
    <source>
        <dbReference type="SAM" id="Phobius"/>
    </source>
</evidence>